<protein>
    <submittedName>
        <fullName evidence="1">Uncharacterized protein</fullName>
    </submittedName>
</protein>
<accession>A0A165WFC9</accession>
<keyword evidence="2" id="KW-1185">Reference proteome</keyword>
<evidence type="ECO:0000313" key="2">
    <source>
        <dbReference type="Proteomes" id="UP000076532"/>
    </source>
</evidence>
<dbReference type="Proteomes" id="UP000076532">
    <property type="component" value="Unassembled WGS sequence"/>
</dbReference>
<dbReference type="AlphaFoldDB" id="A0A165WFC9"/>
<sequence>MHDLPTELLVKIFTYTLPHYPSFLDPREAPLLLDQVCGICRDRSRGTSVLLCSIKISGVEDNGSLLMSFLNG</sequence>
<organism evidence="1 2">
    <name type="scientific">Athelia psychrophila</name>
    <dbReference type="NCBI Taxonomy" id="1759441"/>
    <lineage>
        <taxon>Eukaryota</taxon>
        <taxon>Fungi</taxon>
        <taxon>Dikarya</taxon>
        <taxon>Basidiomycota</taxon>
        <taxon>Agaricomycotina</taxon>
        <taxon>Agaricomycetes</taxon>
        <taxon>Agaricomycetidae</taxon>
        <taxon>Atheliales</taxon>
        <taxon>Atheliaceae</taxon>
        <taxon>Athelia</taxon>
    </lineage>
</organism>
<name>A0A165WFC9_9AGAM</name>
<evidence type="ECO:0000313" key="1">
    <source>
        <dbReference type="EMBL" id="KZP07606.1"/>
    </source>
</evidence>
<gene>
    <name evidence="1" type="ORF">FIBSPDRAFT_875327</name>
</gene>
<proteinExistence type="predicted"/>
<dbReference type="OrthoDB" id="2269034at2759"/>
<dbReference type="EMBL" id="KV417745">
    <property type="protein sequence ID" value="KZP07606.1"/>
    <property type="molecule type" value="Genomic_DNA"/>
</dbReference>
<reference evidence="1 2" key="1">
    <citation type="journal article" date="2016" name="Mol. Biol. Evol.">
        <title>Comparative Genomics of Early-Diverging Mushroom-Forming Fungi Provides Insights into the Origins of Lignocellulose Decay Capabilities.</title>
        <authorList>
            <person name="Nagy L.G."/>
            <person name="Riley R."/>
            <person name="Tritt A."/>
            <person name="Adam C."/>
            <person name="Daum C."/>
            <person name="Floudas D."/>
            <person name="Sun H."/>
            <person name="Yadav J.S."/>
            <person name="Pangilinan J."/>
            <person name="Larsson K.H."/>
            <person name="Matsuura K."/>
            <person name="Barry K."/>
            <person name="Labutti K."/>
            <person name="Kuo R."/>
            <person name="Ohm R.A."/>
            <person name="Bhattacharya S.S."/>
            <person name="Shirouzu T."/>
            <person name="Yoshinaga Y."/>
            <person name="Martin F.M."/>
            <person name="Grigoriev I.V."/>
            <person name="Hibbett D.S."/>
        </authorList>
    </citation>
    <scope>NUCLEOTIDE SEQUENCE [LARGE SCALE GENOMIC DNA]</scope>
    <source>
        <strain evidence="1 2">CBS 109695</strain>
    </source>
</reference>